<keyword evidence="2" id="KW-0521">NADP</keyword>
<dbReference type="PANTHER" id="PTHR43217:SF2">
    <property type="entry name" value="SUCCINATE-SEMIALDEHYDE DEHYDROGENASE [NADP(+)]"/>
    <property type="match status" value="1"/>
</dbReference>
<dbReference type="SUPFAM" id="SSF53720">
    <property type="entry name" value="ALDH-like"/>
    <property type="match status" value="1"/>
</dbReference>
<gene>
    <name evidence="5" type="ORF">ACFSR0_03185</name>
</gene>
<evidence type="ECO:0000313" key="5">
    <source>
        <dbReference type="EMBL" id="MFD2728441.1"/>
    </source>
</evidence>
<keyword evidence="6" id="KW-1185">Reference proteome</keyword>
<name>A0ABW5TGL4_9ENTE</name>
<dbReference type="PANTHER" id="PTHR43217">
    <property type="entry name" value="SUCCINATE SEMIALDEHYDE DEHYDROGENASE [NAD(P)+] SAD"/>
    <property type="match status" value="1"/>
</dbReference>
<protein>
    <submittedName>
        <fullName evidence="5">NAD-dependent succinate-semialdehyde dehydrogenase</fullName>
    </submittedName>
</protein>
<accession>A0ABW5TGL4</accession>
<evidence type="ECO:0000256" key="1">
    <source>
        <dbReference type="ARBA" id="ARBA00009986"/>
    </source>
</evidence>
<reference evidence="6" key="1">
    <citation type="journal article" date="2019" name="Int. J. Syst. Evol. Microbiol.">
        <title>The Global Catalogue of Microorganisms (GCM) 10K type strain sequencing project: providing services to taxonomists for standard genome sequencing and annotation.</title>
        <authorList>
            <consortium name="The Broad Institute Genomics Platform"/>
            <consortium name="The Broad Institute Genome Sequencing Center for Infectious Disease"/>
            <person name="Wu L."/>
            <person name="Ma J."/>
        </authorList>
    </citation>
    <scope>NUCLEOTIDE SEQUENCE [LARGE SCALE GENOMIC DNA]</scope>
    <source>
        <strain evidence="6">TISTR 932</strain>
    </source>
</reference>
<evidence type="ECO:0000313" key="6">
    <source>
        <dbReference type="Proteomes" id="UP001597427"/>
    </source>
</evidence>
<dbReference type="InterPro" id="IPR016163">
    <property type="entry name" value="Ald_DH_C"/>
</dbReference>
<sequence length="469" mass="51196">MAYRTTNPYTGEVEKTYDNFTDEQVETVLAKAHANYKAWKKEPVQERAKKLQAVCDYFYAHTDELATIITRDMGKLFKEAQGEVIISAEIAKYYAENAESLTAPKAFDSRMGNAQIVPRPIGVLMAVEPWNFPIYQLMRVFAPNYLLGNPMVYKHASNTPGSAEAFEKFLLAAGVEEGAATNLFVSYDQVSAIIGDKRVQGVALTGSERAGELVAAEAGKNLKRSSLELGGSDPFIILEDADLSEIQKFIGQARLYNAGQVCTSSKRFIVTENNYDQVLTMLTEAFKEAKTGDPFDPATTLAPLNSAKAKKDLVQQVEKAIANGATLSYGDMSKNQGDDAFFYPVILTDITKDNPAYYEEFFGPVGEVYKVKDEAEAIELANDSVYGLSGVVFAGDPAHGEEVAAQIETGCVYINSYGGTLPELPFGGVKRSGYGKELGTLGIDAFMNQEILVTREKPIDLNDAFGGFV</sequence>
<evidence type="ECO:0000256" key="3">
    <source>
        <dbReference type="ARBA" id="ARBA00023002"/>
    </source>
</evidence>
<feature type="domain" description="Aldehyde dehydrogenase" evidence="4">
    <location>
        <begin position="3"/>
        <end position="449"/>
    </location>
</feature>
<dbReference type="InterPro" id="IPR015590">
    <property type="entry name" value="Aldehyde_DH_dom"/>
</dbReference>
<keyword evidence="3" id="KW-0560">Oxidoreductase</keyword>
<dbReference type="Gene3D" id="3.40.309.10">
    <property type="entry name" value="Aldehyde Dehydrogenase, Chain A, domain 2"/>
    <property type="match status" value="1"/>
</dbReference>
<dbReference type="InterPro" id="IPR047110">
    <property type="entry name" value="GABD/Sad-like"/>
</dbReference>
<dbReference type="InterPro" id="IPR016161">
    <property type="entry name" value="Ald_DH/histidinol_DH"/>
</dbReference>
<dbReference type="InterPro" id="IPR016162">
    <property type="entry name" value="Ald_DH_N"/>
</dbReference>
<dbReference type="InterPro" id="IPR044148">
    <property type="entry name" value="ALDH_GabD1-like"/>
</dbReference>
<proteinExistence type="inferred from homology"/>
<dbReference type="Proteomes" id="UP001597427">
    <property type="component" value="Unassembled WGS sequence"/>
</dbReference>
<comment type="similarity">
    <text evidence="1">Belongs to the aldehyde dehydrogenase family.</text>
</comment>
<organism evidence="5 6">
    <name type="scientific">Enterococcus camelliae</name>
    <dbReference type="NCBI Taxonomy" id="453959"/>
    <lineage>
        <taxon>Bacteria</taxon>
        <taxon>Bacillati</taxon>
        <taxon>Bacillota</taxon>
        <taxon>Bacilli</taxon>
        <taxon>Lactobacillales</taxon>
        <taxon>Enterococcaceae</taxon>
        <taxon>Enterococcus</taxon>
    </lineage>
</organism>
<dbReference type="Gene3D" id="3.40.605.10">
    <property type="entry name" value="Aldehyde Dehydrogenase, Chain A, domain 1"/>
    <property type="match status" value="1"/>
</dbReference>
<evidence type="ECO:0000256" key="2">
    <source>
        <dbReference type="ARBA" id="ARBA00022857"/>
    </source>
</evidence>
<dbReference type="CDD" id="cd07100">
    <property type="entry name" value="ALDH_SSADH1_GabD1"/>
    <property type="match status" value="1"/>
</dbReference>
<dbReference type="EMBL" id="JBHUMO010000018">
    <property type="protein sequence ID" value="MFD2728441.1"/>
    <property type="molecule type" value="Genomic_DNA"/>
</dbReference>
<dbReference type="Pfam" id="PF00171">
    <property type="entry name" value="Aldedh"/>
    <property type="match status" value="1"/>
</dbReference>
<dbReference type="RefSeq" id="WP_379979844.1">
    <property type="nucleotide sequence ID" value="NZ_JBHUMO010000018.1"/>
</dbReference>
<evidence type="ECO:0000259" key="4">
    <source>
        <dbReference type="Pfam" id="PF00171"/>
    </source>
</evidence>
<comment type="caution">
    <text evidence="5">The sequence shown here is derived from an EMBL/GenBank/DDBJ whole genome shotgun (WGS) entry which is preliminary data.</text>
</comment>